<gene>
    <name evidence="3" type="ORF">GGQ55_001834</name>
</gene>
<feature type="region of interest" description="Disordered" evidence="1">
    <location>
        <begin position="132"/>
        <end position="164"/>
    </location>
</feature>
<dbReference type="EMBL" id="JACBZT010000001">
    <property type="protein sequence ID" value="NYJ05556.1"/>
    <property type="molecule type" value="Genomic_DNA"/>
</dbReference>
<dbReference type="InterPro" id="IPR018961">
    <property type="entry name" value="DnaJ_homolog_subfam-C_membr-28"/>
</dbReference>
<dbReference type="Pfam" id="PF09350">
    <property type="entry name" value="DJC28_CD"/>
    <property type="match status" value="1"/>
</dbReference>
<reference evidence="3 4" key="1">
    <citation type="submission" date="2020-07" db="EMBL/GenBank/DDBJ databases">
        <title>Sequencing the genomes of 1000 actinobacteria strains.</title>
        <authorList>
            <person name="Klenk H.-P."/>
        </authorList>
    </citation>
    <scope>NUCLEOTIDE SEQUENCE [LARGE SCALE GENOMIC DNA]</scope>
    <source>
        <strain evidence="3 4">DSM 104001</strain>
    </source>
</reference>
<dbReference type="Proteomes" id="UP000541969">
    <property type="component" value="Unassembled WGS sequence"/>
</dbReference>
<feature type="compositionally biased region" description="Basic residues" evidence="1">
    <location>
        <begin position="151"/>
        <end position="164"/>
    </location>
</feature>
<dbReference type="RefSeq" id="WP_179716194.1">
    <property type="nucleotide sequence ID" value="NZ_JACBZT010000001.1"/>
</dbReference>
<evidence type="ECO:0000256" key="1">
    <source>
        <dbReference type="SAM" id="MobiDB-lite"/>
    </source>
</evidence>
<accession>A0A853CEH8</accession>
<sequence>MTERKPPGMSFETWVDQQITQAQARGAFEGLTLAGRPLPRRDREQTSYEWALEWARRENGGPDGMLPPGLALRKERDGLPEVVARLPSEGAVRGVVDEFNERVAAHWRRPADRADAVPGMADLDVLLEHWRATRPPAEPEPEPAIMAPEPRRRRRRWFRRRDRG</sequence>
<feature type="domain" description="DnaJ homologue subfamily C member 28 conserved" evidence="2">
    <location>
        <begin position="14"/>
        <end position="82"/>
    </location>
</feature>
<evidence type="ECO:0000313" key="3">
    <source>
        <dbReference type="EMBL" id="NYJ05556.1"/>
    </source>
</evidence>
<protein>
    <recommendedName>
        <fullName evidence="2">DnaJ homologue subfamily C member 28 conserved domain-containing protein</fullName>
    </recommendedName>
</protein>
<keyword evidence="4" id="KW-1185">Reference proteome</keyword>
<name>A0A853CEH8_9ACTN</name>
<proteinExistence type="predicted"/>
<evidence type="ECO:0000259" key="2">
    <source>
        <dbReference type="Pfam" id="PF09350"/>
    </source>
</evidence>
<comment type="caution">
    <text evidence="3">The sequence shown here is derived from an EMBL/GenBank/DDBJ whole genome shotgun (WGS) entry which is preliminary data.</text>
</comment>
<evidence type="ECO:0000313" key="4">
    <source>
        <dbReference type="Proteomes" id="UP000541969"/>
    </source>
</evidence>
<organism evidence="3 4">
    <name type="scientific">Petropleomorpha daqingensis</name>
    <dbReference type="NCBI Taxonomy" id="2026353"/>
    <lineage>
        <taxon>Bacteria</taxon>
        <taxon>Bacillati</taxon>
        <taxon>Actinomycetota</taxon>
        <taxon>Actinomycetes</taxon>
        <taxon>Geodermatophilales</taxon>
        <taxon>Geodermatophilaceae</taxon>
        <taxon>Petropleomorpha</taxon>
    </lineage>
</organism>
<dbReference type="AlphaFoldDB" id="A0A853CEH8"/>